<evidence type="ECO:0000313" key="2">
    <source>
        <dbReference type="Proteomes" id="UP000070260"/>
    </source>
</evidence>
<organism evidence="1 2">
    <name type="scientific">Clostridium perfringens</name>
    <dbReference type="NCBI Taxonomy" id="1502"/>
    <lineage>
        <taxon>Bacteria</taxon>
        <taxon>Bacillati</taxon>
        <taxon>Bacillota</taxon>
        <taxon>Clostridia</taxon>
        <taxon>Eubacteriales</taxon>
        <taxon>Clostridiaceae</taxon>
        <taxon>Clostridium</taxon>
    </lineage>
</organism>
<accession>A0A140GRQ8</accession>
<keyword evidence="1" id="KW-0614">Plasmid</keyword>
<sequence length="55" mass="6484">MKIINICPYCEKNDFSVNDKNKTKVLCNNCKKEILVDDLKILSIKDYPDDKYEVK</sequence>
<dbReference type="RefSeq" id="WP_162485273.1">
    <property type="nucleotide sequence ID" value="NZ_CATNZX010000014.1"/>
</dbReference>
<reference evidence="1 2" key="1">
    <citation type="journal article" date="2016" name="PLoS ONE">
        <title>Plasmid Characterization and Chromosome Analysis of Two netF+ Clostridium perfringens Isolates Associated with Foal and Canine Necrotizing Enteritis.</title>
        <authorList>
            <person name="Mehdizadeh Gohari I."/>
            <person name="Kropinski A.M."/>
            <person name="Weese S.J."/>
            <person name="Parreira V.R."/>
            <person name="Whitehead A.E."/>
            <person name="Boerlin P."/>
            <person name="Prescott J.F."/>
        </authorList>
    </citation>
    <scope>NUCLEOTIDE SEQUENCE [LARGE SCALE GENOMIC DNA]</scope>
    <source>
        <strain evidence="1 2">JP838</strain>
        <plasmid evidence="2">Plasmid pJFP838A</plasmid>
    </source>
</reference>
<geneLocation type="plasmid" evidence="1 2">
    <name>pJFP838A</name>
</geneLocation>
<evidence type="ECO:0000313" key="1">
    <source>
        <dbReference type="EMBL" id="AMN31217.1"/>
    </source>
</evidence>
<name>A0A140GRQ8_CLOPF</name>
<dbReference type="AlphaFoldDB" id="A0A140GRQ8"/>
<dbReference type="Proteomes" id="UP000070260">
    <property type="component" value="Plasmid pJFP838A"/>
</dbReference>
<dbReference type="EMBL" id="CP013615">
    <property type="protein sequence ID" value="AMN31217.1"/>
    <property type="molecule type" value="Genomic_DNA"/>
</dbReference>
<protein>
    <submittedName>
        <fullName evidence="1">Putative zinc binding protein</fullName>
    </submittedName>
</protein>
<gene>
    <name evidence="1" type="ORF">JFP838_pA0301</name>
</gene>
<dbReference type="PATRIC" id="fig|1502.177.peg.3510"/>
<proteinExistence type="predicted"/>